<gene>
    <name evidence="2" type="ORF">RchiOBHm_Chr7g0237931</name>
</gene>
<dbReference type="Proteomes" id="UP000238479">
    <property type="component" value="Chromosome 7"/>
</dbReference>
<protein>
    <submittedName>
        <fullName evidence="2">Uncharacterized protein</fullName>
    </submittedName>
</protein>
<dbReference type="AlphaFoldDB" id="A0A2P6PHB1"/>
<organism evidence="2 3">
    <name type="scientific">Rosa chinensis</name>
    <name type="common">China rose</name>
    <dbReference type="NCBI Taxonomy" id="74649"/>
    <lineage>
        <taxon>Eukaryota</taxon>
        <taxon>Viridiplantae</taxon>
        <taxon>Streptophyta</taxon>
        <taxon>Embryophyta</taxon>
        <taxon>Tracheophyta</taxon>
        <taxon>Spermatophyta</taxon>
        <taxon>Magnoliopsida</taxon>
        <taxon>eudicotyledons</taxon>
        <taxon>Gunneridae</taxon>
        <taxon>Pentapetalae</taxon>
        <taxon>rosids</taxon>
        <taxon>fabids</taxon>
        <taxon>Rosales</taxon>
        <taxon>Rosaceae</taxon>
        <taxon>Rosoideae</taxon>
        <taxon>Rosoideae incertae sedis</taxon>
        <taxon>Rosa</taxon>
    </lineage>
</organism>
<dbReference type="Gramene" id="PRQ21323">
    <property type="protein sequence ID" value="PRQ21323"/>
    <property type="gene ID" value="RchiOBHm_Chr7g0237931"/>
</dbReference>
<keyword evidence="1" id="KW-0812">Transmembrane</keyword>
<reference evidence="2 3" key="1">
    <citation type="journal article" date="2018" name="Nat. Genet.">
        <title>The Rosa genome provides new insights in the design of modern roses.</title>
        <authorList>
            <person name="Bendahmane M."/>
        </authorList>
    </citation>
    <scope>NUCLEOTIDE SEQUENCE [LARGE SCALE GENOMIC DNA]</scope>
    <source>
        <strain evidence="3">cv. Old Blush</strain>
    </source>
</reference>
<name>A0A2P6PHB1_ROSCH</name>
<keyword evidence="1" id="KW-1133">Transmembrane helix</keyword>
<comment type="caution">
    <text evidence="2">The sequence shown here is derived from an EMBL/GenBank/DDBJ whole genome shotgun (WGS) entry which is preliminary data.</text>
</comment>
<evidence type="ECO:0000256" key="1">
    <source>
        <dbReference type="SAM" id="Phobius"/>
    </source>
</evidence>
<keyword evidence="1" id="KW-0472">Membrane</keyword>
<feature type="transmembrane region" description="Helical" evidence="1">
    <location>
        <begin position="6"/>
        <end position="26"/>
    </location>
</feature>
<evidence type="ECO:0000313" key="3">
    <source>
        <dbReference type="Proteomes" id="UP000238479"/>
    </source>
</evidence>
<evidence type="ECO:0000313" key="2">
    <source>
        <dbReference type="EMBL" id="PRQ21323.1"/>
    </source>
</evidence>
<dbReference type="EMBL" id="PDCK01000045">
    <property type="protein sequence ID" value="PRQ21323.1"/>
    <property type="molecule type" value="Genomic_DNA"/>
</dbReference>
<sequence length="100" mass="10175">MVVMKAVEVVVVVVIGVADVMVGAVVKAMVEGKMKAAAVMGVTDVVVGAVGNDKIVVVVVTDVMGMGVVGSEMKVVATMKLLVGSSEMKVVVEVVMAKLE</sequence>
<proteinExistence type="predicted"/>
<keyword evidence="3" id="KW-1185">Reference proteome</keyword>
<accession>A0A2P6PHB1</accession>